<dbReference type="HOGENOM" id="CLU_059633_0_0_1"/>
<name>X2AMI1_CAPTE</name>
<reference evidence="2" key="3">
    <citation type="submission" date="2015-06" db="UniProtKB">
        <authorList>
            <consortium name="EnsemblMetazoa"/>
        </authorList>
    </citation>
    <scope>IDENTIFICATION</scope>
</reference>
<sequence>MLVACALRELLRACLRRKNHGLAVTAILLVIIIVVLTSQILTTKRLHRHGRLALEGQPALTLATTFSDNPQRFQVHSQTVYNWAALRPQLRPVLFAGNLSSSLALLAKRHGWEVQFIQDADQQGMPYINSLFKLIQEQYDSHFYGYSNGDMLFGSSLTETLYSVQRETHVKHEHFLFIAQRTSVNYKDMLKMDSQFWRPDRVQEYACTMGRPDPPTTIDFFITTPYGIPWDTLPQLVIGKTCFDNYIIMIALYLFVGTVDVTGTVHNMHMTGGGKSMTHSDNHLLDQGANQRIINQFGHVSFELGSVANCKYLTRKTERGIELGKFLDWKIPPGFQRLQVNAKEMMVSTV</sequence>
<evidence type="ECO:0000313" key="2">
    <source>
        <dbReference type="EnsemblMetazoa" id="CapteP217659"/>
    </source>
</evidence>
<dbReference type="AlphaFoldDB" id="X2AMI1"/>
<accession>X2AMI1</accession>
<protein>
    <submittedName>
        <fullName evidence="2">Uncharacterized protein</fullName>
    </submittedName>
</protein>
<organism evidence="2 3">
    <name type="scientific">Capitella teleta</name>
    <name type="common">Polychaete worm</name>
    <dbReference type="NCBI Taxonomy" id="283909"/>
    <lineage>
        <taxon>Eukaryota</taxon>
        <taxon>Metazoa</taxon>
        <taxon>Spiralia</taxon>
        <taxon>Lophotrochozoa</taxon>
        <taxon>Annelida</taxon>
        <taxon>Polychaeta</taxon>
        <taxon>Sedentaria</taxon>
        <taxon>Scolecida</taxon>
        <taxon>Capitellidae</taxon>
        <taxon>Capitella</taxon>
    </lineage>
</organism>
<feature type="transmembrane region" description="Helical" evidence="1">
    <location>
        <begin position="21"/>
        <end position="41"/>
    </location>
</feature>
<reference evidence="3" key="2">
    <citation type="journal article" date="2013" name="Nature">
        <title>Insights into bilaterian evolution from three spiralian genomes.</title>
        <authorList>
            <person name="Simakov O."/>
            <person name="Marletaz F."/>
            <person name="Cho S.J."/>
            <person name="Edsinger-Gonzales E."/>
            <person name="Havlak P."/>
            <person name="Hellsten U."/>
            <person name="Kuo D.H."/>
            <person name="Larsson T."/>
            <person name="Lv J."/>
            <person name="Arendt D."/>
            <person name="Savage R."/>
            <person name="Osoegawa K."/>
            <person name="de Jong P."/>
            <person name="Grimwood J."/>
            <person name="Chapman J.A."/>
            <person name="Shapiro H."/>
            <person name="Aerts A."/>
            <person name="Otillar R.P."/>
            <person name="Terry A.Y."/>
            <person name="Boore J.L."/>
            <person name="Grigoriev I.V."/>
            <person name="Lindberg D.R."/>
            <person name="Seaver E.C."/>
            <person name="Weisblat D.A."/>
            <person name="Putnam N.H."/>
            <person name="Rokhsar D.S."/>
        </authorList>
    </citation>
    <scope>NUCLEOTIDE SEQUENCE</scope>
    <source>
        <strain evidence="3">I ESC-2004</strain>
    </source>
</reference>
<reference evidence="3" key="1">
    <citation type="submission" date="2012-12" db="EMBL/GenBank/DDBJ databases">
        <authorList>
            <person name="Hellsten U."/>
            <person name="Grimwood J."/>
            <person name="Chapman J.A."/>
            <person name="Shapiro H."/>
            <person name="Aerts A."/>
            <person name="Otillar R.P."/>
            <person name="Terry A.Y."/>
            <person name="Boore J.L."/>
            <person name="Simakov O."/>
            <person name="Marletaz F."/>
            <person name="Cho S.-J."/>
            <person name="Edsinger-Gonzales E."/>
            <person name="Havlak P."/>
            <person name="Kuo D.-H."/>
            <person name="Larsson T."/>
            <person name="Lv J."/>
            <person name="Arendt D."/>
            <person name="Savage R."/>
            <person name="Osoegawa K."/>
            <person name="de Jong P."/>
            <person name="Lindberg D.R."/>
            <person name="Seaver E.C."/>
            <person name="Weisblat D.A."/>
            <person name="Putnam N.H."/>
            <person name="Grigoriev I.V."/>
            <person name="Rokhsar D.S."/>
        </authorList>
    </citation>
    <scope>NUCLEOTIDE SEQUENCE</scope>
    <source>
        <strain evidence="3">I ESC-2004</strain>
    </source>
</reference>
<dbReference type="Proteomes" id="UP000014760">
    <property type="component" value="Unassembled WGS sequence"/>
</dbReference>
<dbReference type="OrthoDB" id="6261422at2759"/>
<keyword evidence="1" id="KW-0812">Transmembrane</keyword>
<keyword evidence="1" id="KW-0472">Membrane</keyword>
<evidence type="ECO:0000313" key="3">
    <source>
        <dbReference type="Proteomes" id="UP000014760"/>
    </source>
</evidence>
<proteinExistence type="predicted"/>
<keyword evidence="1" id="KW-1133">Transmembrane helix</keyword>
<evidence type="ECO:0000256" key="1">
    <source>
        <dbReference type="SAM" id="Phobius"/>
    </source>
</evidence>
<dbReference type="EMBL" id="AMQN01000208">
    <property type="status" value="NOT_ANNOTATED_CDS"/>
    <property type="molecule type" value="Genomic_DNA"/>
</dbReference>
<keyword evidence="3" id="KW-1185">Reference proteome</keyword>
<dbReference type="EnsemblMetazoa" id="CapteT217659">
    <property type="protein sequence ID" value="CapteP217659"/>
    <property type="gene ID" value="CapteG217659"/>
</dbReference>